<evidence type="ECO:0000313" key="3">
    <source>
        <dbReference type="WBParaSite" id="nRc.2.0.1.t06101-RA"/>
    </source>
</evidence>
<proteinExistence type="predicted"/>
<dbReference type="SUPFAM" id="SSF48350">
    <property type="entry name" value="GTPase activation domain, GAP"/>
    <property type="match status" value="1"/>
</dbReference>
<feature type="domain" description="Rho-GAP" evidence="1">
    <location>
        <begin position="104"/>
        <end position="278"/>
    </location>
</feature>
<protein>
    <submittedName>
        <fullName evidence="3">Rho-GAP domain-containing protein</fullName>
    </submittedName>
</protein>
<dbReference type="PROSITE" id="PS50238">
    <property type="entry name" value="RHOGAP"/>
    <property type="match status" value="1"/>
</dbReference>
<dbReference type="PANTHER" id="PTHR23179:SF27">
    <property type="entry name" value="RHO GTPASE ACTIVATING PROTEIN AT 71E, ISOFORM D"/>
    <property type="match status" value="1"/>
</dbReference>
<dbReference type="WBParaSite" id="nRc.2.0.1.t06101-RA">
    <property type="protein sequence ID" value="nRc.2.0.1.t06101-RA"/>
    <property type="gene ID" value="nRc.2.0.1.g06101"/>
</dbReference>
<accession>A0A915HXT5</accession>
<sequence length="278" mass="31535">MYIPPLPNYDLRDIMVQCFNADDRRAYIHRLEKVKFGVPIDDAFTHDIPATLLTQRSSKKAGSIRIKLSAKFLHDNGKAKIIEKTSCLSPVDLDKTFFPSKDSGPYSNPEMRYSHGTYRQGITLVLLLKINKQGPVKKDIWRAPGNQSHVRKLINIMQHGRLVNIDNFSVYTAASVVKKFLCKIPFGIFGSENEEKLFDILSLNDADKQCNLFCRIVSTLPVVSQHLLVLLIGTFSCIVENAERYQTRMNPEALGVSVAPSIFHTCIHDRSRKKQKQS</sequence>
<organism evidence="2 3">
    <name type="scientific">Romanomermis culicivorax</name>
    <name type="common">Nematode worm</name>
    <dbReference type="NCBI Taxonomy" id="13658"/>
    <lineage>
        <taxon>Eukaryota</taxon>
        <taxon>Metazoa</taxon>
        <taxon>Ecdysozoa</taxon>
        <taxon>Nematoda</taxon>
        <taxon>Enoplea</taxon>
        <taxon>Dorylaimia</taxon>
        <taxon>Mermithida</taxon>
        <taxon>Mermithoidea</taxon>
        <taxon>Mermithidae</taxon>
        <taxon>Romanomermis</taxon>
    </lineage>
</organism>
<dbReference type="CDD" id="cd00159">
    <property type="entry name" value="RhoGAP"/>
    <property type="match status" value="1"/>
</dbReference>
<dbReference type="AlphaFoldDB" id="A0A915HXT5"/>
<dbReference type="Gene3D" id="1.10.555.10">
    <property type="entry name" value="Rho GTPase activation protein"/>
    <property type="match status" value="1"/>
</dbReference>
<dbReference type="PANTHER" id="PTHR23179">
    <property type="entry name" value="T-CELL ACTIVATION RHO GTPASE ACTIVATING PROTEIN-RELATED"/>
    <property type="match status" value="1"/>
</dbReference>
<dbReference type="GO" id="GO:0005096">
    <property type="term" value="F:GTPase activator activity"/>
    <property type="evidence" value="ECO:0007669"/>
    <property type="project" value="TreeGrafter"/>
</dbReference>
<dbReference type="Proteomes" id="UP000887565">
    <property type="component" value="Unplaced"/>
</dbReference>
<name>A0A915HXT5_ROMCU</name>
<reference evidence="3" key="1">
    <citation type="submission" date="2022-11" db="UniProtKB">
        <authorList>
            <consortium name="WormBaseParasite"/>
        </authorList>
    </citation>
    <scope>IDENTIFICATION</scope>
</reference>
<evidence type="ECO:0000259" key="1">
    <source>
        <dbReference type="PROSITE" id="PS50238"/>
    </source>
</evidence>
<dbReference type="InterPro" id="IPR008936">
    <property type="entry name" value="Rho_GTPase_activation_prot"/>
</dbReference>
<keyword evidence="2" id="KW-1185">Reference proteome</keyword>
<dbReference type="SMART" id="SM00324">
    <property type="entry name" value="RhoGAP"/>
    <property type="match status" value="1"/>
</dbReference>
<evidence type="ECO:0000313" key="2">
    <source>
        <dbReference type="Proteomes" id="UP000887565"/>
    </source>
</evidence>
<dbReference type="GO" id="GO:0007165">
    <property type="term" value="P:signal transduction"/>
    <property type="evidence" value="ECO:0007669"/>
    <property type="project" value="InterPro"/>
</dbReference>
<dbReference type="InterPro" id="IPR000198">
    <property type="entry name" value="RhoGAP_dom"/>
</dbReference>
<dbReference type="Pfam" id="PF00620">
    <property type="entry name" value="RhoGAP"/>
    <property type="match status" value="1"/>
</dbReference>